<name>A0A9W6D0S8_9MICO</name>
<dbReference type="Pfam" id="PF01451">
    <property type="entry name" value="LMWPc"/>
    <property type="match status" value="1"/>
</dbReference>
<dbReference type="EMBL" id="BSDP01000001">
    <property type="protein sequence ID" value="GLI27368.1"/>
    <property type="molecule type" value="Genomic_DNA"/>
</dbReference>
<protein>
    <recommendedName>
        <fullName evidence="1">Phosphotyrosine protein phosphatase I domain-containing protein</fullName>
    </recommendedName>
</protein>
<gene>
    <name evidence="2" type="ORF">ARHIZOSPH14_16100</name>
</gene>
<evidence type="ECO:0000313" key="3">
    <source>
        <dbReference type="Proteomes" id="UP001144396"/>
    </source>
</evidence>
<evidence type="ECO:0000313" key="2">
    <source>
        <dbReference type="EMBL" id="GLI27368.1"/>
    </source>
</evidence>
<sequence length="225" mass="23320">MAGDTFDVLVVCTGNVHRSPLGAMLLGSWANRYLPPSASGSVRVASAGTRAPEGASMGRRARAIAVALGGDGRDHRATQVTEAHLRAADLVLVASSRHRERVIQLVPATLRTAFTIREAGRIAANFRLPAAPRSVAELRAVVAGLAANRALGSGDDDIIDPQGGGDEDYLRMAAEEVPALASLAGLLLGMPQAEVAAYRNASYGPDLIADRGSAPPRGGSGRRRA</sequence>
<dbReference type="InterPro" id="IPR036196">
    <property type="entry name" value="Ptyr_pPase_sf"/>
</dbReference>
<dbReference type="InterPro" id="IPR050438">
    <property type="entry name" value="LMW_PTPase"/>
</dbReference>
<dbReference type="Gene3D" id="3.40.50.2300">
    <property type="match status" value="1"/>
</dbReference>
<dbReference type="Proteomes" id="UP001144396">
    <property type="component" value="Unassembled WGS sequence"/>
</dbReference>
<organism evidence="2 3">
    <name type="scientific">Agromyces rhizosphaerae</name>
    <dbReference type="NCBI Taxonomy" id="88374"/>
    <lineage>
        <taxon>Bacteria</taxon>
        <taxon>Bacillati</taxon>
        <taxon>Actinomycetota</taxon>
        <taxon>Actinomycetes</taxon>
        <taxon>Micrococcales</taxon>
        <taxon>Microbacteriaceae</taxon>
        <taxon>Agromyces</taxon>
    </lineage>
</organism>
<dbReference type="PANTHER" id="PTHR11717">
    <property type="entry name" value="LOW MOLECULAR WEIGHT PROTEIN TYROSINE PHOSPHATASE"/>
    <property type="match status" value="1"/>
</dbReference>
<dbReference type="GO" id="GO:0004725">
    <property type="term" value="F:protein tyrosine phosphatase activity"/>
    <property type="evidence" value="ECO:0007669"/>
    <property type="project" value="TreeGrafter"/>
</dbReference>
<dbReference type="PANTHER" id="PTHR11717:SF31">
    <property type="entry name" value="LOW MOLECULAR WEIGHT PROTEIN-TYROSINE-PHOSPHATASE ETP-RELATED"/>
    <property type="match status" value="1"/>
</dbReference>
<dbReference type="AlphaFoldDB" id="A0A9W6D0S8"/>
<dbReference type="SMART" id="SM00226">
    <property type="entry name" value="LMWPc"/>
    <property type="match status" value="1"/>
</dbReference>
<dbReference type="InterPro" id="IPR023485">
    <property type="entry name" value="Ptyr_pPase"/>
</dbReference>
<feature type="domain" description="Phosphotyrosine protein phosphatase I" evidence="1">
    <location>
        <begin position="6"/>
        <end position="186"/>
    </location>
</feature>
<dbReference type="RefSeq" id="WP_281883853.1">
    <property type="nucleotide sequence ID" value="NZ_BSDP01000001.1"/>
</dbReference>
<dbReference type="SUPFAM" id="SSF52788">
    <property type="entry name" value="Phosphotyrosine protein phosphatases I"/>
    <property type="match status" value="1"/>
</dbReference>
<reference evidence="2" key="1">
    <citation type="submission" date="2022-12" db="EMBL/GenBank/DDBJ databases">
        <title>Reference genome sequencing for broad-spectrum identification of bacterial and archaeal isolates by mass spectrometry.</title>
        <authorList>
            <person name="Sekiguchi Y."/>
            <person name="Tourlousse D.M."/>
        </authorList>
    </citation>
    <scope>NUCLEOTIDE SEQUENCE</scope>
    <source>
        <strain evidence="2">14</strain>
    </source>
</reference>
<accession>A0A9W6D0S8</accession>
<comment type="caution">
    <text evidence="2">The sequence shown here is derived from an EMBL/GenBank/DDBJ whole genome shotgun (WGS) entry which is preliminary data.</text>
</comment>
<keyword evidence="3" id="KW-1185">Reference proteome</keyword>
<proteinExistence type="predicted"/>
<evidence type="ECO:0000259" key="1">
    <source>
        <dbReference type="SMART" id="SM00226"/>
    </source>
</evidence>